<dbReference type="RefSeq" id="WP_379993644.1">
    <property type="nucleotide sequence ID" value="NZ_JBHSGN010000011.1"/>
</dbReference>
<dbReference type="Pfam" id="PF04773">
    <property type="entry name" value="FecR"/>
    <property type="match status" value="1"/>
</dbReference>
<feature type="domain" description="FecR protein" evidence="2">
    <location>
        <begin position="178"/>
        <end position="269"/>
    </location>
</feature>
<feature type="transmembrane region" description="Helical" evidence="1">
    <location>
        <begin position="84"/>
        <end position="104"/>
    </location>
</feature>
<dbReference type="InterPro" id="IPR032508">
    <property type="entry name" value="FecR_C"/>
</dbReference>
<dbReference type="Proteomes" id="UP001596023">
    <property type="component" value="Unassembled WGS sequence"/>
</dbReference>
<dbReference type="PANTHER" id="PTHR30273">
    <property type="entry name" value="PERIPLASMIC SIGNAL SENSOR AND SIGMA FACTOR ACTIVATOR FECR-RELATED"/>
    <property type="match status" value="1"/>
</dbReference>
<dbReference type="EMBL" id="JBHSGN010000011">
    <property type="protein sequence ID" value="MFC4672473.1"/>
    <property type="molecule type" value="Genomic_DNA"/>
</dbReference>
<name>A0ABV9KR90_9BACT</name>
<keyword evidence="5" id="KW-1185">Reference proteome</keyword>
<dbReference type="InterPro" id="IPR006860">
    <property type="entry name" value="FecR"/>
</dbReference>
<keyword evidence="1" id="KW-0472">Membrane</keyword>
<dbReference type="PANTHER" id="PTHR30273:SF2">
    <property type="entry name" value="PROTEIN FECR"/>
    <property type="match status" value="1"/>
</dbReference>
<gene>
    <name evidence="4" type="ORF">ACFO6W_02075</name>
</gene>
<dbReference type="Gene3D" id="2.60.120.1440">
    <property type="match status" value="1"/>
</dbReference>
<evidence type="ECO:0000313" key="4">
    <source>
        <dbReference type="EMBL" id="MFC4672473.1"/>
    </source>
</evidence>
<keyword evidence="1" id="KW-0812">Transmembrane</keyword>
<reference evidence="5" key="1">
    <citation type="journal article" date="2019" name="Int. J. Syst. Evol. Microbiol.">
        <title>The Global Catalogue of Microorganisms (GCM) 10K type strain sequencing project: providing services to taxonomists for standard genome sequencing and annotation.</title>
        <authorList>
            <consortium name="The Broad Institute Genomics Platform"/>
            <consortium name="The Broad Institute Genome Sequencing Center for Infectious Disease"/>
            <person name="Wu L."/>
            <person name="Ma J."/>
        </authorList>
    </citation>
    <scope>NUCLEOTIDE SEQUENCE [LARGE SCALE GENOMIC DNA]</scope>
    <source>
        <strain evidence="5">CCUG 66188</strain>
    </source>
</reference>
<organism evidence="4 5">
    <name type="scientific">Dysgonomonas termitidis</name>
    <dbReference type="NCBI Taxonomy" id="1516126"/>
    <lineage>
        <taxon>Bacteria</taxon>
        <taxon>Pseudomonadati</taxon>
        <taxon>Bacteroidota</taxon>
        <taxon>Bacteroidia</taxon>
        <taxon>Bacteroidales</taxon>
        <taxon>Dysgonomonadaceae</taxon>
        <taxon>Dysgonomonas</taxon>
    </lineage>
</organism>
<keyword evidence="1" id="KW-1133">Transmembrane helix</keyword>
<evidence type="ECO:0000259" key="2">
    <source>
        <dbReference type="Pfam" id="PF04773"/>
    </source>
</evidence>
<sequence>MKNYDTIEDFLLDDDFLQLAQGCDKEALERYIMANPDKEIIIKQVLLLLRNIEIKPDLATQETIDEDWGKFVSAIEKKKKRRPFLWISSAAAISLIFIVSYFFFLHTKPSITKEHELLSMLDSISINSDEVRIISGDSHTYVNENDTIKQTNEGSLIVGNDEIKSADIKDQFLQLIVPNGRRATIKFCDGTFAWINSGSKLMYPKKFAGETRDIYIDGEMYLDVAKDERHPFIIHTSKFEVKVLGTQFNISAYNKDASNSVVLVAGKVEVTCSGKKGALMPDQGFFLKDGKECIKTVDVYKYICWKEGVMVFDTEPLSSIIQKLSRYYNVEIHADDEYISDLYKGKLDLKDSVEDVLKSISLSSPFVIRKENNIIYIE</sequence>
<dbReference type="InterPro" id="IPR012373">
    <property type="entry name" value="Ferrdict_sens_TM"/>
</dbReference>
<evidence type="ECO:0000256" key="1">
    <source>
        <dbReference type="SAM" id="Phobius"/>
    </source>
</evidence>
<dbReference type="Pfam" id="PF16344">
    <property type="entry name" value="FecR_C"/>
    <property type="match status" value="1"/>
</dbReference>
<proteinExistence type="predicted"/>
<dbReference type="Gene3D" id="3.55.50.30">
    <property type="match status" value="1"/>
</dbReference>
<comment type="caution">
    <text evidence="4">The sequence shown here is derived from an EMBL/GenBank/DDBJ whole genome shotgun (WGS) entry which is preliminary data.</text>
</comment>
<feature type="domain" description="Protein FecR C-terminal" evidence="3">
    <location>
        <begin position="310"/>
        <end position="377"/>
    </location>
</feature>
<protein>
    <submittedName>
        <fullName evidence="4">FecR family protein</fullName>
    </submittedName>
</protein>
<accession>A0ABV9KR90</accession>
<evidence type="ECO:0000313" key="5">
    <source>
        <dbReference type="Proteomes" id="UP001596023"/>
    </source>
</evidence>
<evidence type="ECO:0000259" key="3">
    <source>
        <dbReference type="Pfam" id="PF16344"/>
    </source>
</evidence>